<evidence type="ECO:0000313" key="3">
    <source>
        <dbReference type="EMBL" id="AIF04329.1"/>
    </source>
</evidence>
<feature type="coiled-coil region" evidence="1">
    <location>
        <begin position="84"/>
        <end position="111"/>
    </location>
</feature>
<evidence type="ECO:0000256" key="1">
    <source>
        <dbReference type="SAM" id="Coils"/>
    </source>
</evidence>
<sequence length="219" mass="24976">MGYIAKNWREVKNGILSQKFLDRVRPEARLKNKMYDAGKKMESQILRLEQTHTKLKQNYDHIFKKIVECKRNGNNENESRARTYAIELQEIKKAKNKIAEAKLAMEQIKLRLNTVSELGDIVVTLSPCMSLIKGLAPSISTLMPQMHTSMEDLTSMFSDMLTDSSLPQESMTPIYQGNTDTDAILQEAHNVIEGKTRTAMPEPPTTSLQHFSKEKESMI</sequence>
<feature type="region of interest" description="Disordered" evidence="2">
    <location>
        <begin position="197"/>
        <end position="219"/>
    </location>
</feature>
<protein>
    <submittedName>
        <fullName evidence="3">Uncharacterized protein</fullName>
    </submittedName>
</protein>
<evidence type="ECO:0000256" key="2">
    <source>
        <dbReference type="SAM" id="MobiDB-lite"/>
    </source>
</evidence>
<keyword evidence="1" id="KW-0175">Coiled coil</keyword>
<dbReference type="EMBL" id="KF900705">
    <property type="protein sequence ID" value="AIF04329.1"/>
    <property type="molecule type" value="Genomic_DNA"/>
</dbReference>
<dbReference type="Gene3D" id="6.10.140.1230">
    <property type="match status" value="1"/>
</dbReference>
<name>A0A075GK51_9ARCH</name>
<accession>A0A075GK51</accession>
<dbReference type="AlphaFoldDB" id="A0A075GK51"/>
<organism evidence="3">
    <name type="scientific">uncultured marine thaumarchaeote KM3_173_D12</name>
    <dbReference type="NCBI Taxonomy" id="1456049"/>
    <lineage>
        <taxon>Archaea</taxon>
        <taxon>Nitrososphaerota</taxon>
        <taxon>environmental samples</taxon>
    </lineage>
</organism>
<reference evidence="3" key="1">
    <citation type="journal article" date="2014" name="Genome Biol. Evol.">
        <title>Pangenome evidence for extensive interdomain horizontal transfer affecting lineage core and shell genes in uncultured planktonic thaumarchaeota and euryarchaeota.</title>
        <authorList>
            <person name="Deschamps P."/>
            <person name="Zivanovic Y."/>
            <person name="Moreira D."/>
            <person name="Rodriguez-Valera F."/>
            <person name="Lopez-Garcia P."/>
        </authorList>
    </citation>
    <scope>NUCLEOTIDE SEQUENCE</scope>
</reference>
<proteinExistence type="predicted"/>